<reference evidence="3" key="1">
    <citation type="submission" date="2020-07" db="EMBL/GenBank/DDBJ databases">
        <title>Ethylene signaling mediates host invasion by parasitic plants.</title>
        <authorList>
            <person name="Yoshida S."/>
        </authorList>
    </citation>
    <scope>NUCLEOTIDE SEQUENCE</scope>
    <source>
        <strain evidence="3">Okayama</strain>
    </source>
</reference>
<sequence length="121" mass="13900">MIIYNHKYFIFSPKKKWHPNSIIYFSPLLIKGKEVCVAQLKAPDDKLQGFLDYACSKYDCKPIQPGGECFLPNDVFSHASYALNLEYRATGKCNVEIGNIITIDPCKYLFPSLFFLLMCFV</sequence>
<keyword evidence="1" id="KW-0732">Signal</keyword>
<dbReference type="EMBL" id="BMAC01000018">
    <property type="protein sequence ID" value="GFP80367.1"/>
    <property type="molecule type" value="Genomic_DNA"/>
</dbReference>
<comment type="caution">
    <text evidence="3">The sequence shown here is derived from an EMBL/GenBank/DDBJ whole genome shotgun (WGS) entry which is preliminary data.</text>
</comment>
<dbReference type="InterPro" id="IPR012946">
    <property type="entry name" value="X8"/>
</dbReference>
<evidence type="ECO:0000256" key="1">
    <source>
        <dbReference type="ARBA" id="ARBA00022729"/>
    </source>
</evidence>
<name>A0A830B049_9LAMI</name>
<dbReference type="AlphaFoldDB" id="A0A830B049"/>
<protein>
    <submittedName>
        <fullName evidence="3">Glucan endo-1 3-beta-glucosidase</fullName>
    </submittedName>
</protein>
<gene>
    <name evidence="3" type="ORF">PHJA_000180100</name>
</gene>
<proteinExistence type="predicted"/>
<dbReference type="Pfam" id="PF07983">
    <property type="entry name" value="X8"/>
    <property type="match status" value="1"/>
</dbReference>
<dbReference type="PANTHER" id="PTHR31044">
    <property type="entry name" value="BETA-1,3 GLUCANASE"/>
    <property type="match status" value="1"/>
</dbReference>
<accession>A0A830B049</accession>
<evidence type="ECO:0000259" key="2">
    <source>
        <dbReference type="SMART" id="SM00768"/>
    </source>
</evidence>
<dbReference type="GO" id="GO:0009506">
    <property type="term" value="C:plasmodesma"/>
    <property type="evidence" value="ECO:0007669"/>
    <property type="project" value="UniProtKB-ARBA"/>
</dbReference>
<feature type="domain" description="X8" evidence="2">
    <location>
        <begin position="34"/>
        <end position="108"/>
    </location>
</feature>
<dbReference type="SMART" id="SM00768">
    <property type="entry name" value="X8"/>
    <property type="match status" value="1"/>
</dbReference>
<dbReference type="PANTHER" id="PTHR31044:SF52">
    <property type="entry name" value="OS01G0631500 PROTEIN"/>
    <property type="match status" value="1"/>
</dbReference>
<keyword evidence="4" id="KW-1185">Reference proteome</keyword>
<dbReference type="Proteomes" id="UP000653305">
    <property type="component" value="Unassembled WGS sequence"/>
</dbReference>
<dbReference type="OrthoDB" id="1928574at2759"/>
<organism evidence="3 4">
    <name type="scientific">Phtheirospermum japonicum</name>
    <dbReference type="NCBI Taxonomy" id="374723"/>
    <lineage>
        <taxon>Eukaryota</taxon>
        <taxon>Viridiplantae</taxon>
        <taxon>Streptophyta</taxon>
        <taxon>Embryophyta</taxon>
        <taxon>Tracheophyta</taxon>
        <taxon>Spermatophyta</taxon>
        <taxon>Magnoliopsida</taxon>
        <taxon>eudicotyledons</taxon>
        <taxon>Gunneridae</taxon>
        <taxon>Pentapetalae</taxon>
        <taxon>asterids</taxon>
        <taxon>lamiids</taxon>
        <taxon>Lamiales</taxon>
        <taxon>Orobanchaceae</taxon>
        <taxon>Orobanchaceae incertae sedis</taxon>
        <taxon>Phtheirospermum</taxon>
    </lineage>
</organism>
<evidence type="ECO:0000313" key="4">
    <source>
        <dbReference type="Proteomes" id="UP000653305"/>
    </source>
</evidence>
<dbReference type="InterPro" id="IPR044788">
    <property type="entry name" value="X8_dom_prot"/>
</dbReference>
<evidence type="ECO:0000313" key="3">
    <source>
        <dbReference type="EMBL" id="GFP80367.1"/>
    </source>
</evidence>